<dbReference type="PANTHER" id="PTHR37457:SF3">
    <property type="entry name" value="TRNA SELENOCYSTEINE-ASSOCIATED PROTEIN 1"/>
    <property type="match status" value="1"/>
</dbReference>
<dbReference type="GO" id="GO:0003723">
    <property type="term" value="F:RNA binding"/>
    <property type="evidence" value="ECO:0007669"/>
    <property type="project" value="UniProtKB-UniRule"/>
</dbReference>
<dbReference type="WBParaSite" id="Bm8750.1">
    <property type="protein sequence ID" value="Bm8750.1"/>
    <property type="gene ID" value="WBGene00229011"/>
</dbReference>
<feature type="compositionally biased region" description="Low complexity" evidence="4">
    <location>
        <begin position="195"/>
        <end position="207"/>
    </location>
</feature>
<feature type="domain" description="RRM" evidence="5">
    <location>
        <begin position="14"/>
        <end position="97"/>
    </location>
</feature>
<dbReference type="InterPro" id="IPR000504">
    <property type="entry name" value="RRM_dom"/>
</dbReference>
<accession>A0A4E9F3W3</accession>
<gene>
    <name evidence="6" type="primary">Bm8750</name>
    <name evidence="6" type="ORF">BM_BM8750</name>
</gene>
<evidence type="ECO:0000256" key="4">
    <source>
        <dbReference type="SAM" id="MobiDB-lite"/>
    </source>
</evidence>
<keyword evidence="3" id="KW-0694">RNA-binding</keyword>
<comment type="similarity">
    <text evidence="1">Belongs to the RRM TRSPAP family.</text>
</comment>
<dbReference type="FunFam" id="3.30.70.330:FF:000159">
    <property type="entry name" value="tRNA selenocysteine 1-associated protein 1"/>
    <property type="match status" value="1"/>
</dbReference>
<dbReference type="SMART" id="SM00360">
    <property type="entry name" value="RRM"/>
    <property type="match status" value="2"/>
</dbReference>
<keyword evidence="7" id="KW-1185">Reference proteome</keyword>
<dbReference type="PROSITE" id="PS50102">
    <property type="entry name" value="RRM"/>
    <property type="match status" value="2"/>
</dbReference>
<reference evidence="6" key="2">
    <citation type="submission" date="2019-04" db="EMBL/GenBank/DDBJ databases">
        <authorList>
            <person name="Howe K."/>
            <person name="Paulini M."/>
            <person name="Williams G."/>
        </authorList>
    </citation>
    <scope>NUCLEOTIDE SEQUENCE [LARGE SCALE GENOMIC DNA]</scope>
    <source>
        <strain evidence="6">FR3</strain>
    </source>
</reference>
<dbReference type="RefSeq" id="XP_042931868.1">
    <property type="nucleotide sequence ID" value="XM_043075934.1"/>
</dbReference>
<dbReference type="CTD" id="6096646"/>
<reference evidence="8" key="3">
    <citation type="submission" date="2022-04" db="UniProtKB">
        <authorList>
            <consortium name="WormBaseParasite"/>
        </authorList>
    </citation>
    <scope>IDENTIFICATION</scope>
</reference>
<dbReference type="AlphaFoldDB" id="A0A4E9F3W3"/>
<evidence type="ECO:0000313" key="6">
    <source>
        <dbReference type="EMBL" id="VIO89888.1"/>
    </source>
</evidence>
<evidence type="ECO:0000256" key="2">
    <source>
        <dbReference type="ARBA" id="ARBA00033477"/>
    </source>
</evidence>
<dbReference type="EMBL" id="CAAKNF010000196">
    <property type="protein sequence ID" value="VIO89888.1"/>
    <property type="molecule type" value="Genomic_DNA"/>
</dbReference>
<dbReference type="InterPro" id="IPR012677">
    <property type="entry name" value="Nucleotide-bd_a/b_plait_sf"/>
</dbReference>
<dbReference type="GeneID" id="6096646"/>
<reference evidence="7" key="1">
    <citation type="journal article" date="2007" name="Science">
        <title>Draft genome of the filarial nematode parasite Brugia malayi.</title>
        <authorList>
            <person name="Ghedin E."/>
            <person name="Wang S."/>
            <person name="Spiro D."/>
            <person name="Caler E."/>
            <person name="Zhao Q."/>
            <person name="Crabtree J."/>
            <person name="Allen J.E."/>
            <person name="Delcher A.L."/>
            <person name="Guiliano D.B."/>
            <person name="Miranda-Saavedra D."/>
            <person name="Angiuoli S.V."/>
            <person name="Creasy T."/>
            <person name="Amedeo P."/>
            <person name="Haas B."/>
            <person name="El-Sayed N.M."/>
            <person name="Wortman J.R."/>
            <person name="Feldblyum T."/>
            <person name="Tallon L."/>
            <person name="Schatz M."/>
            <person name="Shumway M."/>
            <person name="Koo H."/>
            <person name="Salzberg S.L."/>
            <person name="Schobel S."/>
            <person name="Pertea M."/>
            <person name="Pop M."/>
            <person name="White O."/>
            <person name="Barton G.J."/>
            <person name="Carlow C.K."/>
            <person name="Crawford M.J."/>
            <person name="Daub J."/>
            <person name="Dimmic M.W."/>
            <person name="Estes C.F."/>
            <person name="Foster J.M."/>
            <person name="Ganatra M."/>
            <person name="Gregory W.F."/>
            <person name="Johnson N.M."/>
            <person name="Jin J."/>
            <person name="Komuniecki R."/>
            <person name="Korf I."/>
            <person name="Kumar S."/>
            <person name="Laney S."/>
            <person name="Li B.W."/>
            <person name="Li W."/>
            <person name="Lindblom T.H."/>
            <person name="Lustigman S."/>
            <person name="Ma D."/>
            <person name="Maina C.V."/>
            <person name="Martin D.M."/>
            <person name="McCarter J.P."/>
            <person name="McReynolds L."/>
            <person name="Mitreva M."/>
            <person name="Nutman T.B."/>
            <person name="Parkinson J."/>
            <person name="Peregrin-Alvarez J.M."/>
            <person name="Poole C."/>
            <person name="Ren Q."/>
            <person name="Saunders L."/>
            <person name="Sluder A.E."/>
            <person name="Smith K."/>
            <person name="Stanke M."/>
            <person name="Unnasch T.R."/>
            <person name="Ware J."/>
            <person name="Wei A.D."/>
            <person name="Weil G."/>
            <person name="Williams D.J."/>
            <person name="Zhang Y."/>
            <person name="Williams S.A."/>
            <person name="Fraser-Liggett C."/>
            <person name="Slatko B."/>
            <person name="Blaxter M.L."/>
            <person name="Scott A.L."/>
        </authorList>
    </citation>
    <scope>NUCLEOTIDE SEQUENCE</scope>
    <source>
        <strain evidence="7">FR3</strain>
    </source>
</reference>
<evidence type="ECO:0000313" key="7">
    <source>
        <dbReference type="Proteomes" id="UP000006672"/>
    </source>
</evidence>
<dbReference type="InterPro" id="IPR035979">
    <property type="entry name" value="RBD_domain_sf"/>
</dbReference>
<feature type="domain" description="RRM" evidence="5">
    <location>
        <begin position="105"/>
        <end position="183"/>
    </location>
</feature>
<dbReference type="Gene3D" id="3.30.70.330">
    <property type="match status" value="2"/>
</dbReference>
<dbReference type="OrthoDB" id="446113at2759"/>
<dbReference type="Proteomes" id="UP000006672">
    <property type="component" value="Unassembled WGS sequence"/>
</dbReference>
<evidence type="ECO:0000313" key="8">
    <source>
        <dbReference type="WBParaSite" id="Bm8750.1"/>
    </source>
</evidence>
<evidence type="ECO:0000256" key="1">
    <source>
        <dbReference type="ARBA" id="ARBA00008920"/>
    </source>
</evidence>
<dbReference type="InterPro" id="IPR040434">
    <property type="entry name" value="TSAP1"/>
</dbReference>
<dbReference type="KEGG" id="bmy:BM_BM8750"/>
<dbReference type="CDD" id="cd12344">
    <property type="entry name" value="RRM1_SECp43_like"/>
    <property type="match status" value="1"/>
</dbReference>
<organism evidence="6">
    <name type="scientific">Brugia malayi</name>
    <name type="common">Filarial nematode worm</name>
    <dbReference type="NCBI Taxonomy" id="6279"/>
    <lineage>
        <taxon>Eukaryota</taxon>
        <taxon>Metazoa</taxon>
        <taxon>Ecdysozoa</taxon>
        <taxon>Nematoda</taxon>
        <taxon>Chromadorea</taxon>
        <taxon>Rhabditida</taxon>
        <taxon>Spirurina</taxon>
        <taxon>Spiruromorpha</taxon>
        <taxon>Filarioidea</taxon>
        <taxon>Onchocercidae</taxon>
        <taxon>Brugia</taxon>
    </lineage>
</organism>
<evidence type="ECO:0000256" key="3">
    <source>
        <dbReference type="PROSITE-ProRule" id="PRU00176"/>
    </source>
</evidence>
<protein>
    <recommendedName>
        <fullName evidence="2">tRNA selenocysteine-associated protein 1</fullName>
    </recommendedName>
</protein>
<sequence length="346" mass="39304">MAYQISRPNDDTDRTLWMGDLSPDWDQAFIGEAFARMGEDVTNVKIVFDKHSGKQAGYCFIEFADRDSARRAMLHINGKIIPKSKPYAAFNLSFANSPNAPYTEYNLFVNNVPQDMDDAALFLIFGERYESCRGAKVYRNTDGSSKGLGFVRFSDQTDQQRALLEMNKYRVDGKQLILKLAQPKYRAPRQPRHLQQQQQQQQQQQAQNNITGYDNASNYLQTQDNNTSSVTTPTSVTSYYPYNATPVANAHAVNTYHTSYTYPSIHPRTTPQQAISEQYYSCVVGGAIVSYEMCGIESVEDESAEQSNEYLLQNGEEFYEALEQSRWSKVVFDANMCEDDLLKVLG</sequence>
<evidence type="ECO:0000259" key="5">
    <source>
        <dbReference type="PROSITE" id="PS50102"/>
    </source>
</evidence>
<dbReference type="SUPFAM" id="SSF54928">
    <property type="entry name" value="RNA-binding domain, RBD"/>
    <property type="match status" value="1"/>
</dbReference>
<proteinExistence type="inferred from homology"/>
<name>A0A4E9F3W3_BRUMA</name>
<dbReference type="PANTHER" id="PTHR37457">
    <property type="entry name" value="TRNA SELENOCYSTEINE 1-ASSOCIATED PROTEIN 1-RELATED"/>
    <property type="match status" value="1"/>
</dbReference>
<feature type="region of interest" description="Disordered" evidence="4">
    <location>
        <begin position="184"/>
        <end position="208"/>
    </location>
</feature>
<accession>A0A8L7TJI3</accession>
<dbReference type="Pfam" id="PF00076">
    <property type="entry name" value="RRM_1"/>
    <property type="match status" value="2"/>
</dbReference>